<dbReference type="AlphaFoldDB" id="A0A645ITE9"/>
<organism evidence="1">
    <name type="scientific">bioreactor metagenome</name>
    <dbReference type="NCBI Taxonomy" id="1076179"/>
    <lineage>
        <taxon>unclassified sequences</taxon>
        <taxon>metagenomes</taxon>
        <taxon>ecological metagenomes</taxon>
    </lineage>
</organism>
<evidence type="ECO:0000313" key="1">
    <source>
        <dbReference type="EMBL" id="MPN54681.1"/>
    </source>
</evidence>
<comment type="caution">
    <text evidence="1">The sequence shown here is derived from an EMBL/GenBank/DDBJ whole genome shotgun (WGS) entry which is preliminary data.</text>
</comment>
<dbReference type="EMBL" id="VSSQ01123165">
    <property type="protein sequence ID" value="MPN54681.1"/>
    <property type="molecule type" value="Genomic_DNA"/>
</dbReference>
<accession>A0A645ITE9</accession>
<protein>
    <submittedName>
        <fullName evidence="1">Uncharacterized protein</fullName>
    </submittedName>
</protein>
<dbReference type="SUPFAM" id="SSF53850">
    <property type="entry name" value="Periplasmic binding protein-like II"/>
    <property type="match status" value="1"/>
</dbReference>
<dbReference type="Gene3D" id="3.40.190.10">
    <property type="entry name" value="Periplasmic binding protein-like II"/>
    <property type="match status" value="2"/>
</dbReference>
<proteinExistence type="predicted"/>
<reference evidence="1" key="1">
    <citation type="submission" date="2019-08" db="EMBL/GenBank/DDBJ databases">
        <authorList>
            <person name="Kucharzyk K."/>
            <person name="Murdoch R.W."/>
            <person name="Higgins S."/>
            <person name="Loffler F."/>
        </authorList>
    </citation>
    <scope>NUCLEOTIDE SEQUENCE</scope>
</reference>
<sequence>MTVTTIQDGVMMVQTGKVDALCVLSTVGEEYTKQYDTLAMSTVQYFTMEGTYVLVAKEFADLAEELQPIVEEADSSGLYAGWVEDATALAAQLGVK</sequence>
<gene>
    <name evidence="1" type="ORF">SDC9_202358</name>
</gene>
<name>A0A645ITE9_9ZZZZ</name>